<accession>A0A917E1N1</accession>
<name>A0A917E1N1_9HYPH</name>
<evidence type="ECO:0000313" key="3">
    <source>
        <dbReference type="Proteomes" id="UP000644699"/>
    </source>
</evidence>
<reference evidence="2" key="2">
    <citation type="submission" date="2020-09" db="EMBL/GenBank/DDBJ databases">
        <authorList>
            <person name="Sun Q."/>
            <person name="Zhou Y."/>
        </authorList>
    </citation>
    <scope>NUCLEOTIDE SEQUENCE</scope>
    <source>
        <strain evidence="2">CGMCC 1.15367</strain>
    </source>
</reference>
<dbReference type="InterPro" id="IPR002654">
    <property type="entry name" value="Glyco_trans_25"/>
</dbReference>
<gene>
    <name evidence="2" type="ORF">GCM10011390_09740</name>
</gene>
<dbReference type="RefSeq" id="WP_188907051.1">
    <property type="nucleotide sequence ID" value="NZ_BMIQ01000001.1"/>
</dbReference>
<dbReference type="Proteomes" id="UP000644699">
    <property type="component" value="Unassembled WGS sequence"/>
</dbReference>
<comment type="caution">
    <text evidence="2">The sequence shown here is derived from an EMBL/GenBank/DDBJ whole genome shotgun (WGS) entry which is preliminary data.</text>
</comment>
<feature type="domain" description="Glycosyl transferase family 25" evidence="1">
    <location>
        <begin position="21"/>
        <end position="187"/>
    </location>
</feature>
<organism evidence="2 3">
    <name type="scientific">Aureimonas endophytica</name>
    <dbReference type="NCBI Taxonomy" id="2027858"/>
    <lineage>
        <taxon>Bacteria</taxon>
        <taxon>Pseudomonadati</taxon>
        <taxon>Pseudomonadota</taxon>
        <taxon>Alphaproteobacteria</taxon>
        <taxon>Hyphomicrobiales</taxon>
        <taxon>Aurantimonadaceae</taxon>
        <taxon>Aureimonas</taxon>
    </lineage>
</organism>
<dbReference type="EMBL" id="BMIQ01000001">
    <property type="protein sequence ID" value="GGD93045.1"/>
    <property type="molecule type" value="Genomic_DNA"/>
</dbReference>
<protein>
    <recommendedName>
        <fullName evidence="1">Glycosyl transferase family 25 domain-containing protein</fullName>
    </recommendedName>
</protein>
<dbReference type="Pfam" id="PF01755">
    <property type="entry name" value="Glyco_transf_25"/>
    <property type="match status" value="1"/>
</dbReference>
<dbReference type="CDD" id="cd06532">
    <property type="entry name" value="Glyco_transf_25"/>
    <property type="match status" value="1"/>
</dbReference>
<evidence type="ECO:0000259" key="1">
    <source>
        <dbReference type="Pfam" id="PF01755"/>
    </source>
</evidence>
<evidence type="ECO:0000313" key="2">
    <source>
        <dbReference type="EMBL" id="GGD93045.1"/>
    </source>
</evidence>
<reference evidence="2" key="1">
    <citation type="journal article" date="2014" name="Int. J. Syst. Evol. Microbiol.">
        <title>Complete genome sequence of Corynebacterium casei LMG S-19264T (=DSM 44701T), isolated from a smear-ripened cheese.</title>
        <authorList>
            <consortium name="US DOE Joint Genome Institute (JGI-PGF)"/>
            <person name="Walter F."/>
            <person name="Albersmeier A."/>
            <person name="Kalinowski J."/>
            <person name="Ruckert C."/>
        </authorList>
    </citation>
    <scope>NUCLEOTIDE SEQUENCE</scope>
    <source>
        <strain evidence="2">CGMCC 1.15367</strain>
    </source>
</reference>
<proteinExistence type="predicted"/>
<keyword evidence="3" id="KW-1185">Reference proteome</keyword>
<dbReference type="AlphaFoldDB" id="A0A917E1N1"/>
<sequence length="284" mass="31710">MAAIETDEGEIIRKDQPRIRFINLDTAEARRRYMEGEAARLGLAFERLPAVSAATIAPTRAARLNGAWERPLTDAELGCFLSHETLWRDVAEGDGPMLILEDDVMLSARLPLVLPALAATRDVDVLNLESFDRRRFVGRATRPVGEGQSIVRLHRDKSGSAAYLLWPSGARKLLARAERGAAPVDAFLHGLKGLVAFQAEPALAMQFHIMERRGRPVPLPSSSSIQAPRRRLPLTVANLPFHRRRLVTQAKLAGEHLMRLFGRRYRVVDIDEADFAGRFDHSRS</sequence>